<name>A0A0D2ESY2_9EURO</name>
<dbReference type="OrthoDB" id="5412996at2759"/>
<protein>
    <recommendedName>
        <fullName evidence="3">Aminoglycoside phosphotransferase domain-containing protein</fullName>
    </recommendedName>
</protein>
<dbReference type="EMBL" id="KN847318">
    <property type="protein sequence ID" value="KIW58848.1"/>
    <property type="molecule type" value="Genomic_DNA"/>
</dbReference>
<dbReference type="InterPro" id="IPR011009">
    <property type="entry name" value="Kinase-like_dom_sf"/>
</dbReference>
<dbReference type="RefSeq" id="XP_013319432.1">
    <property type="nucleotide sequence ID" value="XM_013463978.1"/>
</dbReference>
<dbReference type="GeneID" id="25325249"/>
<gene>
    <name evidence="1" type="ORF">PV05_03341</name>
</gene>
<organism evidence="1 2">
    <name type="scientific">Exophiala xenobiotica</name>
    <dbReference type="NCBI Taxonomy" id="348802"/>
    <lineage>
        <taxon>Eukaryota</taxon>
        <taxon>Fungi</taxon>
        <taxon>Dikarya</taxon>
        <taxon>Ascomycota</taxon>
        <taxon>Pezizomycotina</taxon>
        <taxon>Eurotiomycetes</taxon>
        <taxon>Chaetothyriomycetidae</taxon>
        <taxon>Chaetothyriales</taxon>
        <taxon>Herpotrichiellaceae</taxon>
        <taxon>Exophiala</taxon>
    </lineage>
</organism>
<evidence type="ECO:0000313" key="1">
    <source>
        <dbReference type="EMBL" id="KIW58848.1"/>
    </source>
</evidence>
<dbReference type="AlphaFoldDB" id="A0A0D2ESY2"/>
<dbReference type="Proteomes" id="UP000054342">
    <property type="component" value="Unassembled WGS sequence"/>
</dbReference>
<dbReference type="HOGENOM" id="CLU_028906_1_2_1"/>
<accession>A0A0D2ESY2</accession>
<proteinExistence type="predicted"/>
<dbReference type="PANTHER" id="PTHR21310:SF37">
    <property type="entry name" value="AMINOGLYCOSIDE PHOSPHOTRANSFERASE DOMAIN-CONTAINING PROTEIN"/>
    <property type="match status" value="1"/>
</dbReference>
<keyword evidence="2" id="KW-1185">Reference proteome</keyword>
<dbReference type="InterPro" id="IPR051678">
    <property type="entry name" value="AGP_Transferase"/>
</dbReference>
<evidence type="ECO:0008006" key="3">
    <source>
        <dbReference type="Google" id="ProtNLM"/>
    </source>
</evidence>
<dbReference type="SUPFAM" id="SSF56112">
    <property type="entry name" value="Protein kinase-like (PK-like)"/>
    <property type="match status" value="1"/>
</dbReference>
<evidence type="ECO:0000313" key="2">
    <source>
        <dbReference type="Proteomes" id="UP000054342"/>
    </source>
</evidence>
<sequence>MSHMTHLRTQRNDGIEDEVDCRKKSVARCLFLKIAENFSRTYNKGPFKLICDDLRPSNVIVDDEMNHRCVIDWEFSYAAPAEFTYCSPWWLLLAHPDDWADGLDSFLAQYLPRHEIFSQALKESEDEEIRCGTLSESQRLSEEMAPSLQNGTFWFCLAATSSFAFDDICWRFIDPEYFGTLTSIEERIELLSSKERDSLVEFVRVKTQQAEERMLDEDRTLDEILAS</sequence>
<dbReference type="PANTHER" id="PTHR21310">
    <property type="entry name" value="AMINOGLYCOSIDE PHOSPHOTRANSFERASE-RELATED-RELATED"/>
    <property type="match status" value="1"/>
</dbReference>
<reference evidence="1 2" key="1">
    <citation type="submission" date="2015-01" db="EMBL/GenBank/DDBJ databases">
        <title>The Genome Sequence of Exophiala xenobiotica CBS118157.</title>
        <authorList>
            <consortium name="The Broad Institute Genomics Platform"/>
            <person name="Cuomo C."/>
            <person name="de Hoog S."/>
            <person name="Gorbushina A."/>
            <person name="Stielow B."/>
            <person name="Teixiera M."/>
            <person name="Abouelleil A."/>
            <person name="Chapman S.B."/>
            <person name="Priest M."/>
            <person name="Young S.K."/>
            <person name="Wortman J."/>
            <person name="Nusbaum C."/>
            <person name="Birren B."/>
        </authorList>
    </citation>
    <scope>NUCLEOTIDE SEQUENCE [LARGE SCALE GENOMIC DNA]</scope>
    <source>
        <strain evidence="1 2">CBS 118157</strain>
    </source>
</reference>